<feature type="compositionally biased region" description="Polar residues" evidence="2">
    <location>
        <begin position="438"/>
        <end position="451"/>
    </location>
</feature>
<feature type="region of interest" description="Disordered" evidence="2">
    <location>
        <begin position="517"/>
        <end position="670"/>
    </location>
</feature>
<evidence type="ECO:0000313" key="3">
    <source>
        <dbReference type="EMBL" id="JAP45964.1"/>
    </source>
</evidence>
<feature type="region of interest" description="Disordered" evidence="2">
    <location>
        <begin position="1031"/>
        <end position="1056"/>
    </location>
</feature>
<feature type="region of interest" description="Disordered" evidence="2">
    <location>
        <begin position="143"/>
        <end position="200"/>
    </location>
</feature>
<accession>A0A0X3P1S7</accession>
<feature type="compositionally biased region" description="Low complexity" evidence="2">
    <location>
        <begin position="1118"/>
        <end position="1134"/>
    </location>
</feature>
<protein>
    <recommendedName>
        <fullName evidence="4">UBA domain-containing protein</fullName>
    </recommendedName>
</protein>
<evidence type="ECO:0008006" key="4">
    <source>
        <dbReference type="Google" id="ProtNLM"/>
    </source>
</evidence>
<feature type="compositionally biased region" description="Polar residues" evidence="2">
    <location>
        <begin position="537"/>
        <end position="547"/>
    </location>
</feature>
<feature type="compositionally biased region" description="Polar residues" evidence="2">
    <location>
        <begin position="579"/>
        <end position="597"/>
    </location>
</feature>
<gene>
    <name evidence="3" type="ORF">TR125072</name>
</gene>
<dbReference type="AlphaFoldDB" id="A0A0X3P1S7"/>
<dbReference type="EMBL" id="GEEE01017261">
    <property type="protein sequence ID" value="JAP45964.1"/>
    <property type="molecule type" value="Transcribed_RNA"/>
</dbReference>
<feature type="coiled-coil region" evidence="1">
    <location>
        <begin position="862"/>
        <end position="896"/>
    </location>
</feature>
<feature type="region of interest" description="Disordered" evidence="2">
    <location>
        <begin position="1"/>
        <end position="54"/>
    </location>
</feature>
<sequence>MSHAGGGTGECNSGMHSWNRTPGKPNLTGTSSSLESSSPWGVNNKIVSSGRFSGDSGSIEDVWSNLTDCSSRNLDNATLWPTPAEVAGGPRHDSDDFSWNAAPAGATLALRSALGCSDERTQNSTWSSLDATQQPASDIPRAIIGQQSGNSGPTADVGQCFESGEGNGVQGQHLPGVSNKSKNSSRPNEQGDCHNFPSWGSPVDGEFNVFPSPSTDNTTVGKQPDNRSLLGDCSALNATACSSISDSANHTDGTCENDEIVSVLVNSKDCWGQRPVDQSTPWDVSILASEENTICGSSAATASASASTFGQSQVSGLLGDAVSVALQQQRRIKGGIAKQSSGILSAGSFESNVWPSEPPNGTGIWESHYESLGERTARRKQPSAVSPSTITSSPGHSRLAQPVCGGPNLSTGSIIPTGRTPLLPPSSGAAGGILPSYGPSTGGNASPSFMSPGQRPAAGGLFGYPGYLQQQQPQGRFGSPFQSAAGRTGIAGPNGILGMPGGFRPLQASAAGAPMPSNWPISISDGPGTRIDDLSKSLGNNSGSWPDNVSHGRPIGKQIPNTQSNSGDSVLSSGGGGNRWSSPLSDLGPATSSSGWPTSDPRKLAGAPGPWNHLNFSSGILPHMNPQQHQPPPSFLIPRMDSAPAGPRFHPTAQQPPQLSRHQLPQRQPGVGNANQLALLRPTVVRHLFNLGFTEEAKSLLTDGGIDLERLLIDLRHRTGHPGLAQLTMLVSSVLSGSMSPSELGFEGTGGGSGSFFDHPTPSARDQILRPNSFSSSSGGASIFPSPLNQALGHKFGHVGGSGGGGATGPLSLNPDPLLILQQREAQIIQSIRQLHGKYQEIVHKQHQLCKMNVGPAPNPLLQELKLQDQQIAQQIEAHEQRLKQVRNQLTAVKMSVQQQSPMGPQPPLPNPAHMGGLGDELINSRAGVPRLPSHFPNAANPGGMPLRQQHTRPLVFNPDLAGQMSELKLSQQQPLPSQMELRRHLAWESGVWGNLMGAGMPNSVFGSGSRLTDSPERGLGFDDASISTTTTATTLGSAPNPLGGDRRWAPDGGGGGGGAVGAFDWTLNGPDNLSAVAPGGSRSGRSTPNCWLLISDLSPHISLDTLKLAISQTLSSTSASSDTQTSTTVASSAAGGGGGSLNPDFELHPNLASRYVLLGLAGSQEASAVANIITNNVINSGIKLGSADLITRAEAMGKLQEIKKLASQVTEDQSSSPPWMLSSAAAVADTNTRFLPLGNRTKQIAD</sequence>
<feature type="compositionally biased region" description="Polar residues" evidence="2">
    <location>
        <begin position="652"/>
        <end position="666"/>
    </location>
</feature>
<evidence type="ECO:0000256" key="1">
    <source>
        <dbReference type="SAM" id="Coils"/>
    </source>
</evidence>
<organism evidence="3">
    <name type="scientific">Schistocephalus solidus</name>
    <name type="common">Tapeworm</name>
    <dbReference type="NCBI Taxonomy" id="70667"/>
    <lineage>
        <taxon>Eukaryota</taxon>
        <taxon>Metazoa</taxon>
        <taxon>Spiralia</taxon>
        <taxon>Lophotrochozoa</taxon>
        <taxon>Platyhelminthes</taxon>
        <taxon>Cestoda</taxon>
        <taxon>Eucestoda</taxon>
        <taxon>Diphyllobothriidea</taxon>
        <taxon>Diphyllobothriidae</taxon>
        <taxon>Schistocephalus</taxon>
    </lineage>
</organism>
<reference evidence="3" key="1">
    <citation type="submission" date="2016-01" db="EMBL/GenBank/DDBJ databases">
        <title>Reference transcriptome for the parasite Schistocephalus solidus: insights into the molecular evolution of parasitism.</title>
        <authorList>
            <person name="Hebert F.O."/>
            <person name="Grambauer S."/>
            <person name="Barber I."/>
            <person name="Landry C.R."/>
            <person name="Aubin-Horth N."/>
        </authorList>
    </citation>
    <scope>NUCLEOTIDE SEQUENCE</scope>
</reference>
<feature type="region of interest" description="Disordered" evidence="2">
    <location>
        <begin position="1118"/>
        <end position="1137"/>
    </location>
</feature>
<feature type="compositionally biased region" description="Polar residues" evidence="2">
    <location>
        <begin position="178"/>
        <end position="188"/>
    </location>
</feature>
<feature type="region of interest" description="Disordered" evidence="2">
    <location>
        <begin position="373"/>
        <end position="489"/>
    </location>
</feature>
<keyword evidence="1" id="KW-0175">Coiled coil</keyword>
<feature type="compositionally biased region" description="Polar residues" evidence="2">
    <location>
        <begin position="10"/>
        <end position="20"/>
    </location>
</feature>
<name>A0A0X3P1S7_SCHSO</name>
<evidence type="ECO:0000256" key="2">
    <source>
        <dbReference type="SAM" id="MobiDB-lite"/>
    </source>
</evidence>
<proteinExistence type="predicted"/>
<feature type="compositionally biased region" description="Polar residues" evidence="2">
    <location>
        <begin position="383"/>
        <end position="395"/>
    </location>
</feature>
<feature type="compositionally biased region" description="Polar residues" evidence="2">
    <location>
        <begin position="39"/>
        <end position="51"/>
    </location>
</feature>
<feature type="compositionally biased region" description="Low complexity" evidence="2">
    <location>
        <begin position="464"/>
        <end position="482"/>
    </location>
</feature>